<keyword evidence="8" id="KW-1185">Reference proteome</keyword>
<gene>
    <name evidence="7" type="ORF">J2W50_001558</name>
</gene>
<evidence type="ECO:0000256" key="2">
    <source>
        <dbReference type="ARBA" id="ARBA00022989"/>
    </source>
</evidence>
<feature type="transmembrane region" description="Helical" evidence="5">
    <location>
        <begin position="392"/>
        <end position="410"/>
    </location>
</feature>
<keyword evidence="1 5" id="KW-0812">Transmembrane</keyword>
<dbReference type="Proteomes" id="UP001260715">
    <property type="component" value="Unassembled WGS sequence"/>
</dbReference>
<keyword evidence="2 5" id="KW-1133">Transmembrane helix</keyword>
<dbReference type="InterPro" id="IPR036259">
    <property type="entry name" value="MFS_trans_sf"/>
</dbReference>
<organism evidence="7 8">
    <name type="scientific">Herbaspirillum frisingense</name>
    <dbReference type="NCBI Taxonomy" id="92645"/>
    <lineage>
        <taxon>Bacteria</taxon>
        <taxon>Pseudomonadati</taxon>
        <taxon>Pseudomonadota</taxon>
        <taxon>Betaproteobacteria</taxon>
        <taxon>Burkholderiales</taxon>
        <taxon>Oxalobacteraceae</taxon>
        <taxon>Herbaspirillum</taxon>
    </lineage>
</organism>
<keyword evidence="3 5" id="KW-0472">Membrane</keyword>
<dbReference type="RefSeq" id="WP_102662360.1">
    <property type="nucleotide sequence ID" value="NZ_JAVDSJ010000002.1"/>
</dbReference>
<feature type="transmembrane region" description="Helical" evidence="5">
    <location>
        <begin position="100"/>
        <end position="119"/>
    </location>
</feature>
<comment type="caution">
    <text evidence="7">The sequence shown here is derived from an EMBL/GenBank/DDBJ whole genome shotgun (WGS) entry which is preliminary data.</text>
</comment>
<dbReference type="PROSITE" id="PS50850">
    <property type="entry name" value="MFS"/>
    <property type="match status" value="1"/>
</dbReference>
<evidence type="ECO:0000313" key="7">
    <source>
        <dbReference type="EMBL" id="MDR6583360.1"/>
    </source>
</evidence>
<reference evidence="7 8" key="1">
    <citation type="submission" date="2023-07" db="EMBL/GenBank/DDBJ databases">
        <title>Sorghum-associated microbial communities from plants grown in Nebraska, USA.</title>
        <authorList>
            <person name="Schachtman D."/>
        </authorList>
    </citation>
    <scope>NUCLEOTIDE SEQUENCE [LARGE SCALE GENOMIC DNA]</scope>
    <source>
        <strain evidence="7 8">596</strain>
    </source>
</reference>
<dbReference type="EMBL" id="JAVDSJ010000002">
    <property type="protein sequence ID" value="MDR6583360.1"/>
    <property type="molecule type" value="Genomic_DNA"/>
</dbReference>
<name>A0ABU1PCA5_9BURK</name>
<evidence type="ECO:0000256" key="3">
    <source>
        <dbReference type="ARBA" id="ARBA00023136"/>
    </source>
</evidence>
<dbReference type="InterPro" id="IPR010645">
    <property type="entry name" value="MFS_4"/>
</dbReference>
<feature type="transmembrane region" description="Helical" evidence="5">
    <location>
        <begin position="364"/>
        <end position="386"/>
    </location>
</feature>
<dbReference type="InterPro" id="IPR020846">
    <property type="entry name" value="MFS_dom"/>
</dbReference>
<feature type="compositionally biased region" description="Low complexity" evidence="4">
    <location>
        <begin position="10"/>
        <end position="21"/>
    </location>
</feature>
<evidence type="ECO:0000259" key="6">
    <source>
        <dbReference type="PROSITE" id="PS50850"/>
    </source>
</evidence>
<evidence type="ECO:0000256" key="5">
    <source>
        <dbReference type="SAM" id="Phobius"/>
    </source>
</evidence>
<feature type="transmembrane region" description="Helical" evidence="5">
    <location>
        <begin position="125"/>
        <end position="147"/>
    </location>
</feature>
<feature type="transmembrane region" description="Helical" evidence="5">
    <location>
        <begin position="159"/>
        <end position="181"/>
    </location>
</feature>
<feature type="transmembrane region" description="Helical" evidence="5">
    <location>
        <begin position="241"/>
        <end position="259"/>
    </location>
</feature>
<evidence type="ECO:0000256" key="4">
    <source>
        <dbReference type="SAM" id="MobiDB-lite"/>
    </source>
</evidence>
<proteinExistence type="predicted"/>
<dbReference type="SUPFAM" id="SSF103473">
    <property type="entry name" value="MFS general substrate transporter"/>
    <property type="match status" value="1"/>
</dbReference>
<dbReference type="Pfam" id="PF06779">
    <property type="entry name" value="MFS_4"/>
    <property type="match status" value="1"/>
</dbReference>
<feature type="transmembrane region" description="Helical" evidence="5">
    <location>
        <begin position="271"/>
        <end position="288"/>
    </location>
</feature>
<feature type="transmembrane region" description="Helical" evidence="5">
    <location>
        <begin position="324"/>
        <end position="343"/>
    </location>
</feature>
<dbReference type="Gene3D" id="1.20.1250.20">
    <property type="entry name" value="MFS general substrate transporter like domains"/>
    <property type="match status" value="2"/>
</dbReference>
<feature type="transmembrane region" description="Helical" evidence="5">
    <location>
        <begin position="70"/>
        <end position="88"/>
    </location>
</feature>
<feature type="transmembrane region" description="Helical" evidence="5">
    <location>
        <begin position="30"/>
        <end position="50"/>
    </location>
</feature>
<feature type="region of interest" description="Disordered" evidence="4">
    <location>
        <begin position="1"/>
        <end position="21"/>
    </location>
</feature>
<dbReference type="PANTHER" id="PTHR23537">
    <property type="match status" value="1"/>
</dbReference>
<sequence length="422" mass="44659">MRSQNPVGDPSHATHATHATHAPSATRAEVWRYIFAGLSASLVSIGLARFGFTPLIPELIHQHWFSTSSVIYLGAANLAGYLIGALIARPIGGRIGNQRALRLMMLLITLTFLACAFPLSLAWYFVWRLLSGVAGGVVMVLVAGTILPHVPPASRGRASGAIFLGLGLGIAATGTLIPLLLGMGLRVTWIGLAVLSAVLSAASWFAWPPVQGHKTAAATAHPAPRHVTTANWRIKLLFGQYALMAASAVAPMVFLVDYISRGLGMGTEYGALFWVLYGVGAIVGPPLYGWVADKAGAQNGMALFSVVQVAMLVGVYQSDNHLLLGLYTLVIGMFAPGMVPLAVARVHELLPHHPVQQNLVWSRATVFSAALMALAAYGFSALFNLVHGQHRLMFLGAAVMVVIALLAEFARLADPAGTRQAA</sequence>
<evidence type="ECO:0000313" key="8">
    <source>
        <dbReference type="Proteomes" id="UP001260715"/>
    </source>
</evidence>
<feature type="transmembrane region" description="Helical" evidence="5">
    <location>
        <begin position="187"/>
        <end position="207"/>
    </location>
</feature>
<dbReference type="PANTHER" id="PTHR23537:SF1">
    <property type="entry name" value="SUGAR TRANSPORTER"/>
    <property type="match status" value="1"/>
</dbReference>
<evidence type="ECO:0000256" key="1">
    <source>
        <dbReference type="ARBA" id="ARBA00022692"/>
    </source>
</evidence>
<accession>A0ABU1PCA5</accession>
<feature type="domain" description="Major facilitator superfamily (MFS) profile" evidence="6">
    <location>
        <begin position="32"/>
        <end position="416"/>
    </location>
</feature>
<protein>
    <submittedName>
        <fullName evidence="7">MFS family arabinose efflux permease</fullName>
    </submittedName>
</protein>